<dbReference type="SMART" id="SM00342">
    <property type="entry name" value="HTH_ARAC"/>
    <property type="match status" value="1"/>
</dbReference>
<evidence type="ECO:0000256" key="1">
    <source>
        <dbReference type="ARBA" id="ARBA00023015"/>
    </source>
</evidence>
<protein>
    <submittedName>
        <fullName evidence="5">AraC family transcriptional regulator</fullName>
    </submittedName>
</protein>
<keyword evidence="1" id="KW-0805">Transcription regulation</keyword>
<evidence type="ECO:0000313" key="5">
    <source>
        <dbReference type="EMBL" id="QJW89469.1"/>
    </source>
</evidence>
<dbReference type="Pfam" id="PF12833">
    <property type="entry name" value="HTH_18"/>
    <property type="match status" value="1"/>
</dbReference>
<dbReference type="PANTHER" id="PTHR46796:SF13">
    <property type="entry name" value="HTH-TYPE TRANSCRIPTIONAL ACTIVATOR RHAS"/>
    <property type="match status" value="1"/>
</dbReference>
<feature type="domain" description="HTH araC/xylS-type" evidence="4">
    <location>
        <begin position="165"/>
        <end position="263"/>
    </location>
</feature>
<dbReference type="Pfam" id="PF20240">
    <property type="entry name" value="DUF6597"/>
    <property type="match status" value="1"/>
</dbReference>
<dbReference type="AlphaFoldDB" id="A0A6M5Y6C7"/>
<evidence type="ECO:0000256" key="3">
    <source>
        <dbReference type="ARBA" id="ARBA00023163"/>
    </source>
</evidence>
<evidence type="ECO:0000313" key="6">
    <source>
        <dbReference type="Proteomes" id="UP000502756"/>
    </source>
</evidence>
<dbReference type="InterPro" id="IPR018060">
    <property type="entry name" value="HTH_AraC"/>
</dbReference>
<gene>
    <name evidence="5" type="ORF">HNV11_08790</name>
</gene>
<reference evidence="5 6" key="1">
    <citation type="submission" date="2020-05" db="EMBL/GenBank/DDBJ databases">
        <title>Genome sequencing of Spirosoma sp. TS118.</title>
        <authorList>
            <person name="Lee J.-H."/>
            <person name="Jeong S."/>
            <person name="Zhao L."/>
            <person name="Jung J.-H."/>
            <person name="Kim M.-K."/>
            <person name="Lim S."/>
        </authorList>
    </citation>
    <scope>NUCLEOTIDE SEQUENCE [LARGE SCALE GENOMIC DNA]</scope>
    <source>
        <strain evidence="5 6">TS118</strain>
    </source>
</reference>
<keyword evidence="2" id="KW-0238">DNA-binding</keyword>
<accession>A0A6M5Y6C7</accession>
<dbReference type="EMBL" id="CP053435">
    <property type="protein sequence ID" value="QJW89469.1"/>
    <property type="molecule type" value="Genomic_DNA"/>
</dbReference>
<keyword evidence="6" id="KW-1185">Reference proteome</keyword>
<organism evidence="5 6">
    <name type="scientific">Spirosoma taeanense</name>
    <dbReference type="NCBI Taxonomy" id="2735870"/>
    <lineage>
        <taxon>Bacteria</taxon>
        <taxon>Pseudomonadati</taxon>
        <taxon>Bacteroidota</taxon>
        <taxon>Cytophagia</taxon>
        <taxon>Cytophagales</taxon>
        <taxon>Cytophagaceae</taxon>
        <taxon>Spirosoma</taxon>
    </lineage>
</organism>
<dbReference type="GO" id="GO:0003700">
    <property type="term" value="F:DNA-binding transcription factor activity"/>
    <property type="evidence" value="ECO:0007669"/>
    <property type="project" value="InterPro"/>
</dbReference>
<name>A0A6M5Y6C7_9BACT</name>
<evidence type="ECO:0000259" key="4">
    <source>
        <dbReference type="PROSITE" id="PS01124"/>
    </source>
</evidence>
<dbReference type="PROSITE" id="PS01124">
    <property type="entry name" value="HTH_ARAC_FAMILY_2"/>
    <property type="match status" value="1"/>
</dbReference>
<dbReference type="InterPro" id="IPR050204">
    <property type="entry name" value="AraC_XylS_family_regulators"/>
</dbReference>
<keyword evidence="3" id="KW-0804">Transcription</keyword>
<dbReference type="RefSeq" id="WP_171739308.1">
    <property type="nucleotide sequence ID" value="NZ_CP053435.1"/>
</dbReference>
<proteinExistence type="predicted"/>
<dbReference type="Proteomes" id="UP000502756">
    <property type="component" value="Chromosome"/>
</dbReference>
<dbReference type="InterPro" id="IPR046532">
    <property type="entry name" value="DUF6597"/>
</dbReference>
<dbReference type="Gene3D" id="1.10.10.60">
    <property type="entry name" value="Homeodomain-like"/>
    <property type="match status" value="1"/>
</dbReference>
<dbReference type="KEGG" id="stae:HNV11_08790"/>
<dbReference type="GO" id="GO:0043565">
    <property type="term" value="F:sequence-specific DNA binding"/>
    <property type="evidence" value="ECO:0007669"/>
    <property type="project" value="InterPro"/>
</dbReference>
<dbReference type="PANTHER" id="PTHR46796">
    <property type="entry name" value="HTH-TYPE TRANSCRIPTIONAL ACTIVATOR RHAS-RELATED"/>
    <property type="match status" value="1"/>
</dbReference>
<sequence length="274" mass="31635">MIFHAIPPSLALQPYIKNYLLVNLFYHPADFPKTPYPVRLEQALIFFARGLITSYDPIIGKTVPIAHNAIFGQQVSRLDFQCVVKTDFLMVQVIFQPGALYRLLGIPSTELTGVFCDGESILNSELQTVNDQLANAKDYAEMIERVEQYMVSKLKKVRREAHPIDRIGELLLYNPVPFSLDWLAGQANLSPRQFERKFSERIGIGPKLYSRISRFFQTINYKERHPDQDWLTVAVEFGYTDYNHLAKDFKQFANVTPNLLMKEYAQRPEIIVNL</sequence>
<evidence type="ECO:0000256" key="2">
    <source>
        <dbReference type="ARBA" id="ARBA00023125"/>
    </source>
</evidence>